<keyword evidence="4" id="KW-1185">Reference proteome</keyword>
<sequence>MSVRRLRAGARAALAGFALSMLIAPRLASGQERGAPALDQLLRGITVTGRVLMIAAHPDDEDTNLLATLARGHQVHAAYLSLTRGDGGQNLIGNELGEALGAIRTEELLAARRVDGAQQYFARAYDFGFSKNAEETFEQWDREALLGDVVRVIRSFKPHVVVSVWSGTRADGHGHHEAAGLLAQEGFDVAGDTLRFPVASHGTPWTPAKLYYGTRTRPAPLMLAAGAYDPVLGRSPAEIAAESRSMHRSQGFGAVQRRGAVNVGLRRLKTRVNDSTPAESERTLFDGVDTAFARLARLAGGRASALAGIPARMDSLRRVVDLREPGRIAPGLARVVSTLEYLRTAVPQCPLVPAPAATTTCDAELIELDAALERSLQRARAALAQAAGVLVEATARQELVAFGDAVQMVVTVYNRGRDTVELRSIAASGFPPQRFPRPVPIAPGRDTVLAAPVTGLVDLRPWWVGTRQGTAMFRDQESAGDGLARVTMGPATASVPAVSVAEDVRRVTDVRVGVMVAGTETIVDAGPVVYRFADPVLGEQNRPLGGVPPITIALDRTLEYVRAGVPLDRRLRVTVRSHTERPRMLRFRTLIPPGVRGEGLPDSLLLEPGATSELYITLKGQLAAGRHEFGVGVESEGTIFVEGFATIEYPHIRPQRMYRQSAAYLQAVPVNIPRGLRVAYVRGVSDASAPVLSQLEIPLTTLEADQLPLLDLTQYSTVVIGPRAYETSAELRAANPRLFEWVRGGGTLVVQYGQFEMAQPGMMPHPVEFSRPAARVTREDAPVRVLDAQSKLLRWPNRITDADWSDWVQERALYMPSTIDERYRTPLAMQDPEEPEQSGAILDLPMGRGRYVYTSLALFRQLPSGVPGGARLFVNLLSAGLPEGGAR</sequence>
<name>A0AA49Q3L7_9BACT</name>
<dbReference type="Proteomes" id="UP001229955">
    <property type="component" value="Chromosome"/>
</dbReference>
<dbReference type="GO" id="GO:0016811">
    <property type="term" value="F:hydrolase activity, acting on carbon-nitrogen (but not peptide) bonds, in linear amides"/>
    <property type="evidence" value="ECO:0007669"/>
    <property type="project" value="TreeGrafter"/>
</dbReference>
<keyword evidence="1" id="KW-0732">Signal</keyword>
<dbReference type="KEGG" id="pspc:Strain318_000211"/>
<protein>
    <submittedName>
        <fullName evidence="2">PIG-L family deacetylase</fullName>
    </submittedName>
</protein>
<feature type="chain" id="PRO_5041429185" evidence="1">
    <location>
        <begin position="29"/>
        <end position="887"/>
    </location>
</feature>
<evidence type="ECO:0000313" key="4">
    <source>
        <dbReference type="Proteomes" id="UP001229955"/>
    </source>
</evidence>
<evidence type="ECO:0000256" key="1">
    <source>
        <dbReference type="SAM" id="SignalP"/>
    </source>
</evidence>
<evidence type="ECO:0000313" key="3">
    <source>
        <dbReference type="EMBL" id="WKW13887.1"/>
    </source>
</evidence>
<organism evidence="2">
    <name type="scientific">Pseudogemmatithrix spongiicola</name>
    <dbReference type="NCBI Taxonomy" id="3062599"/>
    <lineage>
        <taxon>Bacteria</taxon>
        <taxon>Pseudomonadati</taxon>
        <taxon>Gemmatimonadota</taxon>
        <taxon>Gemmatimonadia</taxon>
        <taxon>Gemmatimonadales</taxon>
        <taxon>Gemmatimonadaceae</taxon>
        <taxon>Pseudogemmatithrix</taxon>
    </lineage>
</organism>
<dbReference type="SUPFAM" id="SSF52317">
    <property type="entry name" value="Class I glutamine amidotransferase-like"/>
    <property type="match status" value="1"/>
</dbReference>
<feature type="signal peptide" evidence="1">
    <location>
        <begin position="1"/>
        <end position="28"/>
    </location>
</feature>
<dbReference type="SUPFAM" id="SSF102588">
    <property type="entry name" value="LmbE-like"/>
    <property type="match status" value="1"/>
</dbReference>
<dbReference type="InterPro" id="IPR029062">
    <property type="entry name" value="Class_I_gatase-like"/>
</dbReference>
<dbReference type="RefSeq" id="WP_367886688.1">
    <property type="nucleotide sequence ID" value="NZ_CP130612.1"/>
</dbReference>
<dbReference type="Pfam" id="PF02585">
    <property type="entry name" value="PIG-L"/>
    <property type="match status" value="1"/>
</dbReference>
<dbReference type="PANTHER" id="PTHR12993:SF11">
    <property type="entry name" value="N-ACETYLGLUCOSAMINYL-PHOSPHATIDYLINOSITOL DE-N-ACETYLASE"/>
    <property type="match status" value="1"/>
</dbReference>
<dbReference type="EMBL" id="CP130613">
    <property type="protein sequence ID" value="WKW13887.1"/>
    <property type="molecule type" value="Genomic_DNA"/>
</dbReference>
<dbReference type="AlphaFoldDB" id="A0AA49Q3L7"/>
<dbReference type="PANTHER" id="PTHR12993">
    <property type="entry name" value="N-ACETYLGLUCOSAMINYL-PHOSPHATIDYLINOSITOL DE-N-ACETYLASE-RELATED"/>
    <property type="match status" value="1"/>
</dbReference>
<proteinExistence type="predicted"/>
<dbReference type="InterPro" id="IPR024078">
    <property type="entry name" value="LmbE-like_dom_sf"/>
</dbReference>
<reference evidence="2" key="1">
    <citation type="submission" date="2023-07" db="EMBL/GenBank/DDBJ databases">
        <authorList>
            <person name="Haufschild T."/>
            <person name="Kallscheuer N."/>
            <person name="Hammer J."/>
            <person name="Kohn T."/>
            <person name="Kabuu M."/>
            <person name="Jogler M."/>
            <person name="Wohfarth N."/>
            <person name="Heuer A."/>
            <person name="Rohde M."/>
            <person name="van Teeseling M.C.F."/>
            <person name="Jogler C."/>
        </authorList>
    </citation>
    <scope>NUCLEOTIDE SEQUENCE</scope>
    <source>
        <strain evidence="2">Strain 138</strain>
        <strain evidence="3">Strain 318</strain>
    </source>
</reference>
<evidence type="ECO:0000313" key="2">
    <source>
        <dbReference type="EMBL" id="WKW10978.1"/>
    </source>
</evidence>
<accession>A0AA49Q6C7</accession>
<accession>A0AA49Q3L7</accession>
<dbReference type="EMBL" id="CP130612">
    <property type="protein sequence ID" value="WKW10978.1"/>
    <property type="molecule type" value="Genomic_DNA"/>
</dbReference>
<gene>
    <name evidence="2" type="ORF">Strain138_000211</name>
    <name evidence="3" type="ORF">Strain318_000211</name>
</gene>
<dbReference type="Gene3D" id="3.40.50.10320">
    <property type="entry name" value="LmbE-like"/>
    <property type="match status" value="1"/>
</dbReference>
<dbReference type="InterPro" id="IPR003737">
    <property type="entry name" value="GlcNAc_PI_deacetylase-related"/>
</dbReference>